<gene>
    <name evidence="1" type="ORF">NDU88_002814</name>
</gene>
<keyword evidence="2" id="KW-1185">Reference proteome</keyword>
<protein>
    <submittedName>
        <fullName evidence="1">Uncharacterized protein</fullName>
    </submittedName>
</protein>
<name>A0AAV7KWH8_PLEWA</name>
<proteinExistence type="predicted"/>
<evidence type="ECO:0000313" key="1">
    <source>
        <dbReference type="EMBL" id="KAJ1082649.1"/>
    </source>
</evidence>
<dbReference type="AlphaFoldDB" id="A0AAV7KWH8"/>
<comment type="caution">
    <text evidence="1">The sequence shown here is derived from an EMBL/GenBank/DDBJ whole genome shotgun (WGS) entry which is preliminary data.</text>
</comment>
<organism evidence="1 2">
    <name type="scientific">Pleurodeles waltl</name>
    <name type="common">Iberian ribbed newt</name>
    <dbReference type="NCBI Taxonomy" id="8319"/>
    <lineage>
        <taxon>Eukaryota</taxon>
        <taxon>Metazoa</taxon>
        <taxon>Chordata</taxon>
        <taxon>Craniata</taxon>
        <taxon>Vertebrata</taxon>
        <taxon>Euteleostomi</taxon>
        <taxon>Amphibia</taxon>
        <taxon>Batrachia</taxon>
        <taxon>Caudata</taxon>
        <taxon>Salamandroidea</taxon>
        <taxon>Salamandridae</taxon>
        <taxon>Pleurodelinae</taxon>
        <taxon>Pleurodeles</taxon>
    </lineage>
</organism>
<dbReference type="Proteomes" id="UP001066276">
    <property type="component" value="Chromosome 12"/>
</dbReference>
<dbReference type="EMBL" id="JANPWB010000016">
    <property type="protein sequence ID" value="KAJ1082649.1"/>
    <property type="molecule type" value="Genomic_DNA"/>
</dbReference>
<sequence>MMLGMRATREGGVEIDYRLFGNNKLAAGIRGIRPMLAGVRARGYFDVRKAVKMYVHYIVHSNMLAAALHHSTDLAKERDNPVVVVYSDIAFSLHSSNK</sequence>
<evidence type="ECO:0000313" key="2">
    <source>
        <dbReference type="Proteomes" id="UP001066276"/>
    </source>
</evidence>
<accession>A0AAV7KWH8</accession>
<reference evidence="1" key="1">
    <citation type="journal article" date="2022" name="bioRxiv">
        <title>Sequencing and chromosome-scale assembly of the giantPleurodeles waltlgenome.</title>
        <authorList>
            <person name="Brown T."/>
            <person name="Elewa A."/>
            <person name="Iarovenko S."/>
            <person name="Subramanian E."/>
            <person name="Araus A.J."/>
            <person name="Petzold A."/>
            <person name="Susuki M."/>
            <person name="Suzuki K.-i.T."/>
            <person name="Hayashi T."/>
            <person name="Toyoda A."/>
            <person name="Oliveira C."/>
            <person name="Osipova E."/>
            <person name="Leigh N.D."/>
            <person name="Simon A."/>
            <person name="Yun M.H."/>
        </authorList>
    </citation>
    <scope>NUCLEOTIDE SEQUENCE</scope>
    <source>
        <strain evidence="1">20211129_DDA</strain>
        <tissue evidence="1">Liver</tissue>
    </source>
</reference>